<comment type="caution">
    <text evidence="1">The sequence shown here is derived from an EMBL/GenBank/DDBJ whole genome shotgun (WGS) entry which is preliminary data.</text>
</comment>
<name>A0ACC1MTG0_9PEZI</name>
<evidence type="ECO:0000313" key="2">
    <source>
        <dbReference type="Proteomes" id="UP001143856"/>
    </source>
</evidence>
<gene>
    <name evidence="1" type="ORF">NUW58_g9832</name>
</gene>
<evidence type="ECO:0000313" key="1">
    <source>
        <dbReference type="EMBL" id="KAJ2970003.1"/>
    </source>
</evidence>
<protein>
    <submittedName>
        <fullName evidence="1">Uncharacterized protein</fullName>
    </submittedName>
</protein>
<sequence>MDHRPHAWAVLNIADTSPQTQQPRDDVYGAYDASYMQTNGPNQHTQSPIVTGTSVVAMKFKDGVVIAADNLGTLPAEPSPLYLSLSAHLRPD</sequence>
<dbReference type="Proteomes" id="UP001143856">
    <property type="component" value="Unassembled WGS sequence"/>
</dbReference>
<reference evidence="1" key="1">
    <citation type="submission" date="2022-10" db="EMBL/GenBank/DDBJ databases">
        <title>Genome Sequence of Xylaria curta.</title>
        <authorList>
            <person name="Buettner E."/>
        </authorList>
    </citation>
    <scope>NUCLEOTIDE SEQUENCE</scope>
    <source>
        <strain evidence="1">Babe10</strain>
    </source>
</reference>
<organism evidence="1 2">
    <name type="scientific">Xylaria curta</name>
    <dbReference type="NCBI Taxonomy" id="42375"/>
    <lineage>
        <taxon>Eukaryota</taxon>
        <taxon>Fungi</taxon>
        <taxon>Dikarya</taxon>
        <taxon>Ascomycota</taxon>
        <taxon>Pezizomycotina</taxon>
        <taxon>Sordariomycetes</taxon>
        <taxon>Xylariomycetidae</taxon>
        <taxon>Xylariales</taxon>
        <taxon>Xylariaceae</taxon>
        <taxon>Xylaria</taxon>
    </lineage>
</organism>
<keyword evidence="2" id="KW-1185">Reference proteome</keyword>
<dbReference type="EMBL" id="JAPDGR010003823">
    <property type="protein sequence ID" value="KAJ2970003.1"/>
    <property type="molecule type" value="Genomic_DNA"/>
</dbReference>
<proteinExistence type="predicted"/>
<accession>A0ACC1MTG0</accession>